<dbReference type="RefSeq" id="WP_066911718.1">
    <property type="nucleotide sequence ID" value="NZ_CSTD01000001.1"/>
</dbReference>
<dbReference type="SUPFAM" id="SSF51735">
    <property type="entry name" value="NAD(P)-binding Rossmann-fold domains"/>
    <property type="match status" value="1"/>
</dbReference>
<name>A0A0U0W4F8_MYCBE</name>
<dbReference type="InterPro" id="IPR036291">
    <property type="entry name" value="NAD(P)-bd_dom_sf"/>
</dbReference>
<dbReference type="Pfam" id="PF00106">
    <property type="entry name" value="adh_short"/>
    <property type="match status" value="1"/>
</dbReference>
<protein>
    <submittedName>
        <fullName evidence="4">Dehydrogenase/decarboxylase</fullName>
    </submittedName>
</protein>
<evidence type="ECO:0000313" key="5">
    <source>
        <dbReference type="Proteomes" id="UP000198875"/>
    </source>
</evidence>
<dbReference type="Proteomes" id="UP000198875">
    <property type="component" value="Unassembled WGS sequence"/>
</dbReference>
<dbReference type="Gene3D" id="3.40.50.720">
    <property type="entry name" value="NAD(P)-binding Rossmann-like Domain"/>
    <property type="match status" value="1"/>
</dbReference>
<evidence type="ECO:0000256" key="2">
    <source>
        <dbReference type="ARBA" id="ARBA00023002"/>
    </source>
</evidence>
<dbReference type="PANTHER" id="PTHR44196:SF1">
    <property type="entry name" value="DEHYDROGENASE_REDUCTASE SDR FAMILY MEMBER 7B"/>
    <property type="match status" value="1"/>
</dbReference>
<proteinExistence type="inferred from homology"/>
<comment type="similarity">
    <text evidence="1 3">Belongs to the short-chain dehydrogenases/reductases (SDR) family.</text>
</comment>
<reference evidence="4 5" key="1">
    <citation type="submission" date="2015-03" db="EMBL/GenBank/DDBJ databases">
        <authorList>
            <person name="Murphy D."/>
        </authorList>
    </citation>
    <scope>NUCLEOTIDE SEQUENCE [LARGE SCALE GENOMIC DNA]</scope>
    <source>
        <strain evidence="4 5">DSM 44277</strain>
    </source>
</reference>
<gene>
    <name evidence="4" type="ORF">BN971_00991</name>
</gene>
<dbReference type="PANTHER" id="PTHR44196">
    <property type="entry name" value="DEHYDROGENASE/REDUCTASE SDR FAMILY MEMBER 7B"/>
    <property type="match status" value="1"/>
</dbReference>
<evidence type="ECO:0000256" key="1">
    <source>
        <dbReference type="ARBA" id="ARBA00006484"/>
    </source>
</evidence>
<evidence type="ECO:0000313" key="4">
    <source>
        <dbReference type="EMBL" id="CPR07347.1"/>
    </source>
</evidence>
<organism evidence="4 5">
    <name type="scientific">Mycobacterium bohemicum DSM 44277</name>
    <dbReference type="NCBI Taxonomy" id="1236609"/>
    <lineage>
        <taxon>Bacteria</taxon>
        <taxon>Bacillati</taxon>
        <taxon>Actinomycetota</taxon>
        <taxon>Actinomycetes</taxon>
        <taxon>Mycobacteriales</taxon>
        <taxon>Mycobacteriaceae</taxon>
        <taxon>Mycobacterium</taxon>
    </lineage>
</organism>
<dbReference type="CDD" id="cd05374">
    <property type="entry name" value="17beta-HSD-like_SDR_c"/>
    <property type="match status" value="1"/>
</dbReference>
<evidence type="ECO:0000256" key="3">
    <source>
        <dbReference type="RuleBase" id="RU000363"/>
    </source>
</evidence>
<dbReference type="OrthoDB" id="5242868at2"/>
<dbReference type="AlphaFoldDB" id="A0A0U0W4F8"/>
<dbReference type="GO" id="GO:0016020">
    <property type="term" value="C:membrane"/>
    <property type="evidence" value="ECO:0007669"/>
    <property type="project" value="TreeGrafter"/>
</dbReference>
<dbReference type="InterPro" id="IPR002347">
    <property type="entry name" value="SDR_fam"/>
</dbReference>
<dbReference type="PRINTS" id="PR00080">
    <property type="entry name" value="SDRFAMILY"/>
</dbReference>
<sequence length="302" mass="31523">MGESRSVVITGASRGLGLASAAHLYKAGWRVVAAMRTPEIGLQNILDATGAPADSSRLIGVQLDLTDPASITNAAKAILEAVGAPDVVVHNAGITAVGCVEELDLDVWQQLFATNLFGPVALTNALLPSMRAAGRGRIVVIASENGVRGMPCTASYSASKAGSERWAEALAAEIAPFGLGVSVLVTGVFDTDIITDAGVQDHRDFSGPYGALTTTIERRGRLAIRMASPPRRFAHALAKALDDTAPYARHAVGVDAKMLLILNRLLPARAMHQIIRIAMGLPRHGAAKATSAAPCPQSENRV</sequence>
<dbReference type="InterPro" id="IPR020904">
    <property type="entry name" value="Sc_DH/Rdtase_CS"/>
</dbReference>
<dbReference type="EMBL" id="CSTD01000001">
    <property type="protein sequence ID" value="CPR07347.1"/>
    <property type="molecule type" value="Genomic_DNA"/>
</dbReference>
<dbReference type="GO" id="GO:0016491">
    <property type="term" value="F:oxidoreductase activity"/>
    <property type="evidence" value="ECO:0007669"/>
    <property type="project" value="UniProtKB-KW"/>
</dbReference>
<accession>A0A0U0W4F8</accession>
<keyword evidence="2" id="KW-0560">Oxidoreductase</keyword>
<dbReference type="PRINTS" id="PR00081">
    <property type="entry name" value="GDHRDH"/>
</dbReference>
<dbReference type="PROSITE" id="PS00061">
    <property type="entry name" value="ADH_SHORT"/>
    <property type="match status" value="1"/>
</dbReference>